<gene>
    <name evidence="3" type="ORF">FOL47_000146</name>
</gene>
<feature type="signal peptide" evidence="2">
    <location>
        <begin position="1"/>
        <end position="17"/>
    </location>
</feature>
<evidence type="ECO:0000313" key="4">
    <source>
        <dbReference type="Proteomes" id="UP000591131"/>
    </source>
</evidence>
<name>A0A7J6MMD2_PERCH</name>
<reference evidence="3 4" key="1">
    <citation type="submission" date="2020-04" db="EMBL/GenBank/DDBJ databases">
        <title>Perkinsus chesapeaki whole genome sequence.</title>
        <authorList>
            <person name="Bogema D.R."/>
        </authorList>
    </citation>
    <scope>NUCLEOTIDE SEQUENCE [LARGE SCALE GENOMIC DNA]</scope>
    <source>
        <strain evidence="3">ATCC PRA-425</strain>
    </source>
</reference>
<dbReference type="EMBL" id="JAAPAO010000100">
    <property type="protein sequence ID" value="KAF4672742.1"/>
    <property type="molecule type" value="Genomic_DNA"/>
</dbReference>
<feature type="region of interest" description="Disordered" evidence="1">
    <location>
        <begin position="154"/>
        <end position="229"/>
    </location>
</feature>
<feature type="chain" id="PRO_5029509112" evidence="2">
    <location>
        <begin position="18"/>
        <end position="369"/>
    </location>
</feature>
<dbReference type="Proteomes" id="UP000591131">
    <property type="component" value="Unassembled WGS sequence"/>
</dbReference>
<keyword evidence="4" id="KW-1185">Reference proteome</keyword>
<evidence type="ECO:0000256" key="2">
    <source>
        <dbReference type="SAM" id="SignalP"/>
    </source>
</evidence>
<comment type="caution">
    <text evidence="3">The sequence shown here is derived from an EMBL/GenBank/DDBJ whole genome shotgun (WGS) entry which is preliminary data.</text>
</comment>
<proteinExistence type="predicted"/>
<protein>
    <submittedName>
        <fullName evidence="3">Uncharacterized protein</fullName>
    </submittedName>
</protein>
<evidence type="ECO:0000256" key="1">
    <source>
        <dbReference type="SAM" id="MobiDB-lite"/>
    </source>
</evidence>
<accession>A0A7J6MMD2</accession>
<keyword evidence="2" id="KW-0732">Signal</keyword>
<feature type="compositionally biased region" description="Polar residues" evidence="1">
    <location>
        <begin position="188"/>
        <end position="200"/>
    </location>
</feature>
<evidence type="ECO:0000313" key="3">
    <source>
        <dbReference type="EMBL" id="KAF4672742.1"/>
    </source>
</evidence>
<sequence length="369" mass="39531">MILLLLLIKLGIHNTTGTNIPVTPDELPSGIYRSTGLCSLGHYGKVTMEVTTLEYGQGARLTPLDNFDLLGMSSAVPLYWMSNDKQDKTSSGGTAPPVALEAELILSYPLERINLCIMSGKTVLVVLADDFVKQLPHTLNIHLRHLADLTRQAKVPKKARLSPRQPPNSRVAVPPSHLVRALKANDMKLSTNKRPSTVSASELGAPSSKVGLASQAGPSTAGNGRRPSMGVQAGTYYGSSYGEILDSDVIITSPDGITKTCRISFTLKSGGGFALPVMDLLPSRKAQGCENLRLPSDANEMAQLVSALTLLKRAANAKGRVVKDSLNICNNDGMVLWFMSIYTGSSKDPSAQFQPIHLHPTSSVNQPSF</sequence>
<dbReference type="AlphaFoldDB" id="A0A7J6MMD2"/>
<organism evidence="3 4">
    <name type="scientific">Perkinsus chesapeaki</name>
    <name type="common">Clam parasite</name>
    <name type="synonym">Perkinsus andrewsi</name>
    <dbReference type="NCBI Taxonomy" id="330153"/>
    <lineage>
        <taxon>Eukaryota</taxon>
        <taxon>Sar</taxon>
        <taxon>Alveolata</taxon>
        <taxon>Perkinsozoa</taxon>
        <taxon>Perkinsea</taxon>
        <taxon>Perkinsida</taxon>
        <taxon>Perkinsidae</taxon>
        <taxon>Perkinsus</taxon>
    </lineage>
</organism>